<protein>
    <submittedName>
        <fullName evidence="10">Uncharacterized protein</fullName>
    </submittedName>
</protein>
<dbReference type="SUPFAM" id="SSF90112">
    <property type="entry name" value="Neurotransmitter-gated ion-channel transmembrane pore"/>
    <property type="match status" value="1"/>
</dbReference>
<feature type="transmembrane region" description="Helical" evidence="5">
    <location>
        <begin position="164"/>
        <end position="182"/>
    </location>
</feature>
<evidence type="ECO:0000313" key="9">
    <source>
        <dbReference type="Proteomes" id="UP000887575"/>
    </source>
</evidence>
<organism evidence="9 10">
    <name type="scientific">Mesorhabditis belari</name>
    <dbReference type="NCBI Taxonomy" id="2138241"/>
    <lineage>
        <taxon>Eukaryota</taxon>
        <taxon>Metazoa</taxon>
        <taxon>Ecdysozoa</taxon>
        <taxon>Nematoda</taxon>
        <taxon>Chromadorea</taxon>
        <taxon>Rhabditida</taxon>
        <taxon>Rhabditina</taxon>
        <taxon>Rhabditomorpha</taxon>
        <taxon>Rhabditoidea</taxon>
        <taxon>Rhabditidae</taxon>
        <taxon>Mesorhabditinae</taxon>
        <taxon>Mesorhabditis</taxon>
    </lineage>
</organism>
<evidence type="ECO:0000259" key="7">
    <source>
        <dbReference type="Pfam" id="PF02931"/>
    </source>
</evidence>
<dbReference type="InterPro" id="IPR036719">
    <property type="entry name" value="Neuro-gated_channel_TM_sf"/>
</dbReference>
<evidence type="ECO:0000313" key="10">
    <source>
        <dbReference type="WBParaSite" id="MBELARI_LOCUS14301"/>
    </source>
</evidence>
<dbReference type="InterPro" id="IPR006201">
    <property type="entry name" value="Neur_channel"/>
</dbReference>
<feature type="transmembrane region" description="Helical" evidence="5">
    <location>
        <begin position="130"/>
        <end position="152"/>
    </location>
</feature>
<keyword evidence="2 5" id="KW-0812">Transmembrane</keyword>
<dbReference type="Pfam" id="PF02932">
    <property type="entry name" value="Neur_chan_memb"/>
    <property type="match status" value="1"/>
</dbReference>
<evidence type="ECO:0000259" key="8">
    <source>
        <dbReference type="Pfam" id="PF02932"/>
    </source>
</evidence>
<dbReference type="AlphaFoldDB" id="A0AAF3J3Q8"/>
<keyword evidence="4 5" id="KW-0472">Membrane</keyword>
<feature type="transmembrane region" description="Helical" evidence="5">
    <location>
        <begin position="194"/>
        <end position="215"/>
    </location>
</feature>
<dbReference type="GO" id="GO:0004888">
    <property type="term" value="F:transmembrane signaling receptor activity"/>
    <property type="evidence" value="ECO:0007669"/>
    <property type="project" value="InterPro"/>
</dbReference>
<dbReference type="Gene3D" id="2.70.170.10">
    <property type="entry name" value="Neurotransmitter-gated ion-channel ligand-binding domain"/>
    <property type="match status" value="1"/>
</dbReference>
<dbReference type="SUPFAM" id="SSF63712">
    <property type="entry name" value="Nicotinic receptor ligand binding domain-like"/>
    <property type="match status" value="1"/>
</dbReference>
<evidence type="ECO:0000256" key="3">
    <source>
        <dbReference type="ARBA" id="ARBA00022989"/>
    </source>
</evidence>
<evidence type="ECO:0000256" key="2">
    <source>
        <dbReference type="ARBA" id="ARBA00022692"/>
    </source>
</evidence>
<comment type="subcellular location">
    <subcellularLocation>
        <location evidence="1">Membrane</location>
        <topology evidence="1">Multi-pass membrane protein</topology>
    </subcellularLocation>
</comment>
<proteinExistence type="predicted"/>
<dbReference type="InterPro" id="IPR018000">
    <property type="entry name" value="Neurotransmitter_ion_chnl_CS"/>
</dbReference>
<dbReference type="InterPro" id="IPR038050">
    <property type="entry name" value="Neuro_actylchol_rec"/>
</dbReference>
<sequence length="254" mass="28359">MKFRFFLLLPHFILAQFDFMQKNGDSDTPRTIRILSNGTVIVPIVVYIEAACSLKVGTFPFDKQSCPIPVGSLAYDFKHSYSTGSVESVSLENPGNGEWIMTNVSILSYMQSPEIQVMAPVFDLKRVPNYYVYVIALPCFVMTMLAIVGMYWTPNVKSEQLVKLSIGLTSLVSMTVLLDMLSSSIPKTSVFPLLGIYVVICVGMTSFACVIVVVYPHPNLKEMKFGRKKDEKRKRIDLASKIVAFIRKGGNISN</sequence>
<feature type="domain" description="Neurotransmitter-gated ion-channel ligand-binding" evidence="7">
    <location>
        <begin position="9"/>
        <end position="77"/>
    </location>
</feature>
<evidence type="ECO:0000256" key="4">
    <source>
        <dbReference type="ARBA" id="ARBA00023136"/>
    </source>
</evidence>
<dbReference type="Gene3D" id="1.20.58.390">
    <property type="entry name" value="Neurotransmitter-gated ion-channel transmembrane domain"/>
    <property type="match status" value="1"/>
</dbReference>
<feature type="signal peptide" evidence="6">
    <location>
        <begin position="1"/>
        <end position="15"/>
    </location>
</feature>
<feature type="chain" id="PRO_5042134505" evidence="6">
    <location>
        <begin position="16"/>
        <end position="254"/>
    </location>
</feature>
<dbReference type="WBParaSite" id="MBELARI_LOCUS14301">
    <property type="protein sequence ID" value="MBELARI_LOCUS14301"/>
    <property type="gene ID" value="MBELARI_LOCUS14301"/>
</dbReference>
<dbReference type="GO" id="GO:0005230">
    <property type="term" value="F:extracellular ligand-gated monoatomic ion channel activity"/>
    <property type="evidence" value="ECO:0007669"/>
    <property type="project" value="InterPro"/>
</dbReference>
<dbReference type="CDD" id="cd19051">
    <property type="entry name" value="LGIC_TM_cation"/>
    <property type="match status" value="1"/>
</dbReference>
<dbReference type="InterPro" id="IPR036734">
    <property type="entry name" value="Neur_chan_lig-bd_sf"/>
</dbReference>
<evidence type="ECO:0000256" key="1">
    <source>
        <dbReference type="ARBA" id="ARBA00004141"/>
    </source>
</evidence>
<dbReference type="Proteomes" id="UP000887575">
    <property type="component" value="Unassembled WGS sequence"/>
</dbReference>
<dbReference type="PROSITE" id="PS00236">
    <property type="entry name" value="NEUROTR_ION_CHANNEL"/>
    <property type="match status" value="1"/>
</dbReference>
<dbReference type="PANTHER" id="PTHR18945">
    <property type="entry name" value="NEUROTRANSMITTER GATED ION CHANNEL"/>
    <property type="match status" value="1"/>
</dbReference>
<dbReference type="Pfam" id="PF02931">
    <property type="entry name" value="Neur_chan_LBD"/>
    <property type="match status" value="1"/>
</dbReference>
<dbReference type="GO" id="GO:0016020">
    <property type="term" value="C:membrane"/>
    <property type="evidence" value="ECO:0007669"/>
    <property type="project" value="UniProtKB-SubCell"/>
</dbReference>
<reference evidence="10" key="1">
    <citation type="submission" date="2024-02" db="UniProtKB">
        <authorList>
            <consortium name="WormBaseParasite"/>
        </authorList>
    </citation>
    <scope>IDENTIFICATION</scope>
</reference>
<dbReference type="InterPro" id="IPR006029">
    <property type="entry name" value="Neurotrans-gated_channel_TM"/>
</dbReference>
<evidence type="ECO:0000256" key="6">
    <source>
        <dbReference type="SAM" id="SignalP"/>
    </source>
</evidence>
<accession>A0AAF3J3Q8</accession>
<keyword evidence="9" id="KW-1185">Reference proteome</keyword>
<evidence type="ECO:0000256" key="5">
    <source>
        <dbReference type="SAM" id="Phobius"/>
    </source>
</evidence>
<name>A0AAF3J3Q8_9BILA</name>
<dbReference type="InterPro" id="IPR006202">
    <property type="entry name" value="Neur_chan_lig-bd"/>
</dbReference>
<keyword evidence="6" id="KW-0732">Signal</keyword>
<keyword evidence="3 5" id="KW-1133">Transmembrane helix</keyword>
<feature type="domain" description="Neurotransmitter-gated ion-channel transmembrane" evidence="8">
    <location>
        <begin position="137"/>
        <end position="215"/>
    </location>
</feature>